<feature type="compositionally biased region" description="Basic and acidic residues" evidence="1">
    <location>
        <begin position="7"/>
        <end position="24"/>
    </location>
</feature>
<dbReference type="InterPro" id="IPR018691">
    <property type="entry name" value="DUF2188"/>
</dbReference>
<feature type="non-terminal residue" evidence="2">
    <location>
        <position position="1"/>
    </location>
</feature>
<feature type="region of interest" description="Disordered" evidence="1">
    <location>
        <begin position="43"/>
        <end position="74"/>
    </location>
</feature>
<proteinExistence type="predicted"/>
<evidence type="ECO:0000313" key="3">
    <source>
        <dbReference type="Proteomes" id="UP000199446"/>
    </source>
</evidence>
<evidence type="ECO:0008006" key="4">
    <source>
        <dbReference type="Google" id="ProtNLM"/>
    </source>
</evidence>
<sequence length="74" mass="8431">KNWRVVPHGDEWAAKPEGSDRPSKIFDTKKEAVEYAREKARQAGGELTIHGKDGKIQDRDSYGNDPYPPKDKKH</sequence>
<gene>
    <name evidence="2" type="ORF">SAMN04488243_1816</name>
</gene>
<reference evidence="3" key="1">
    <citation type="submission" date="2016-10" db="EMBL/GenBank/DDBJ databases">
        <authorList>
            <person name="Varghese N."/>
            <person name="Submissions S."/>
        </authorList>
    </citation>
    <scope>NUCLEOTIDE SEQUENCE [LARGE SCALE GENOMIC DNA]</scope>
    <source>
        <strain evidence="3">CGMCC 1.6992</strain>
    </source>
</reference>
<dbReference type="OrthoDB" id="8858565at2"/>
<dbReference type="EMBL" id="FNBC01000081">
    <property type="protein sequence ID" value="SDF53611.1"/>
    <property type="molecule type" value="Genomic_DNA"/>
</dbReference>
<dbReference type="Pfam" id="PF09954">
    <property type="entry name" value="DUF2188"/>
    <property type="match status" value="1"/>
</dbReference>
<accession>A0A1G7LW15</accession>
<feature type="compositionally biased region" description="Basic and acidic residues" evidence="1">
    <location>
        <begin position="49"/>
        <end position="62"/>
    </location>
</feature>
<evidence type="ECO:0000256" key="1">
    <source>
        <dbReference type="SAM" id="MobiDB-lite"/>
    </source>
</evidence>
<dbReference type="RefSeq" id="WP_093008758.1">
    <property type="nucleotide sequence ID" value="NZ_FNBC01000081.1"/>
</dbReference>
<feature type="region of interest" description="Disordered" evidence="1">
    <location>
        <begin position="1"/>
        <end position="24"/>
    </location>
</feature>
<keyword evidence="3" id="KW-1185">Reference proteome</keyword>
<dbReference type="AlphaFoldDB" id="A0A1G7LW15"/>
<dbReference type="Proteomes" id="UP000199446">
    <property type="component" value="Unassembled WGS sequence"/>
</dbReference>
<name>A0A1G7LW15_9DEIN</name>
<organism evidence="2 3">
    <name type="scientific">Thermus arciformis</name>
    <dbReference type="NCBI Taxonomy" id="482827"/>
    <lineage>
        <taxon>Bacteria</taxon>
        <taxon>Thermotogati</taxon>
        <taxon>Deinococcota</taxon>
        <taxon>Deinococci</taxon>
        <taxon>Thermales</taxon>
        <taxon>Thermaceae</taxon>
        <taxon>Thermus</taxon>
    </lineage>
</organism>
<evidence type="ECO:0000313" key="2">
    <source>
        <dbReference type="EMBL" id="SDF53611.1"/>
    </source>
</evidence>
<protein>
    <recommendedName>
        <fullName evidence="4">DUF2188 domain-containing protein</fullName>
    </recommendedName>
</protein>